<feature type="signal peptide" evidence="1">
    <location>
        <begin position="1"/>
        <end position="18"/>
    </location>
</feature>
<name>A0AAD4YM10_PRUDU</name>
<evidence type="ECO:0000313" key="3">
    <source>
        <dbReference type="Proteomes" id="UP001054821"/>
    </source>
</evidence>
<evidence type="ECO:0000256" key="1">
    <source>
        <dbReference type="SAM" id="SignalP"/>
    </source>
</evidence>
<dbReference type="PANTHER" id="PTHR11439">
    <property type="entry name" value="GAG-POL-RELATED RETROTRANSPOSON"/>
    <property type="match status" value="1"/>
</dbReference>
<protein>
    <recommendedName>
        <fullName evidence="4">Transposable element protein</fullName>
    </recommendedName>
</protein>
<evidence type="ECO:0000313" key="2">
    <source>
        <dbReference type="EMBL" id="KAI5314020.1"/>
    </source>
</evidence>
<dbReference type="AlphaFoldDB" id="A0AAD4YM10"/>
<feature type="chain" id="PRO_5042125255" description="Transposable element protein" evidence="1">
    <location>
        <begin position="19"/>
        <end position="229"/>
    </location>
</feature>
<dbReference type="InterPro" id="IPR043502">
    <property type="entry name" value="DNA/RNA_pol_sf"/>
</dbReference>
<accession>A0AAD4YM10</accession>
<keyword evidence="3" id="KW-1185">Reference proteome</keyword>
<dbReference type="Proteomes" id="UP001054821">
    <property type="component" value="Chromosome 8"/>
</dbReference>
<organism evidence="2 3">
    <name type="scientific">Prunus dulcis</name>
    <name type="common">Almond</name>
    <name type="synonym">Amygdalus dulcis</name>
    <dbReference type="NCBI Taxonomy" id="3755"/>
    <lineage>
        <taxon>Eukaryota</taxon>
        <taxon>Viridiplantae</taxon>
        <taxon>Streptophyta</taxon>
        <taxon>Embryophyta</taxon>
        <taxon>Tracheophyta</taxon>
        <taxon>Spermatophyta</taxon>
        <taxon>Magnoliopsida</taxon>
        <taxon>eudicotyledons</taxon>
        <taxon>Gunneridae</taxon>
        <taxon>Pentapetalae</taxon>
        <taxon>rosids</taxon>
        <taxon>fabids</taxon>
        <taxon>Rosales</taxon>
        <taxon>Rosaceae</taxon>
        <taxon>Amygdaloideae</taxon>
        <taxon>Amygdaleae</taxon>
        <taxon>Prunus</taxon>
    </lineage>
</organism>
<keyword evidence="1" id="KW-0732">Signal</keyword>
<dbReference type="EMBL" id="JAJFAZ020000008">
    <property type="protein sequence ID" value="KAI5314020.1"/>
    <property type="molecule type" value="Genomic_DNA"/>
</dbReference>
<comment type="caution">
    <text evidence="2">The sequence shown here is derived from an EMBL/GenBank/DDBJ whole genome shotgun (WGS) entry which is preliminary data.</text>
</comment>
<dbReference type="PANTHER" id="PTHR11439:SF500">
    <property type="entry name" value="RNA-DIRECTED DNA POLYMERASE"/>
    <property type="match status" value="1"/>
</dbReference>
<gene>
    <name evidence="2" type="ORF">L3X38_043196</name>
</gene>
<evidence type="ECO:0008006" key="4">
    <source>
        <dbReference type="Google" id="ProtNLM"/>
    </source>
</evidence>
<sequence length="229" mass="26014">MVFHWMILLSTEVSLVPCNISLSHVLNHVCQFMLQPTSAHWVAVKRILRYLNGTSTHGLSYKPGSLSLMAYSDADYAGDHDDRRSTGGYCLYLGPNLISWSSKKQGGVSRFSTEAEYRQLAYTAAAISWFRALFRDLQLSLSCPKLWCDNISAILASKPVFHERTRHVEVDYHYVSEKVVRQELDIRYLATHDQIADIFTKGLSILRFQLLTSKLPVRSSPVSLRGCIR</sequence>
<proteinExistence type="predicted"/>
<dbReference type="SUPFAM" id="SSF56672">
    <property type="entry name" value="DNA/RNA polymerases"/>
    <property type="match status" value="1"/>
</dbReference>
<dbReference type="CDD" id="cd09272">
    <property type="entry name" value="RNase_HI_RT_Ty1"/>
    <property type="match status" value="1"/>
</dbReference>
<reference evidence="2 3" key="1">
    <citation type="journal article" date="2022" name="G3 (Bethesda)">
        <title>Whole-genome sequence and methylome profiling of the almond [Prunus dulcis (Mill.) D.A. Webb] cultivar 'Nonpareil'.</title>
        <authorList>
            <person name="D'Amico-Willman K.M."/>
            <person name="Ouma W.Z."/>
            <person name="Meulia T."/>
            <person name="Sideli G.M."/>
            <person name="Gradziel T.M."/>
            <person name="Fresnedo-Ramirez J."/>
        </authorList>
    </citation>
    <scope>NUCLEOTIDE SEQUENCE [LARGE SCALE GENOMIC DNA]</scope>
    <source>
        <strain evidence="2">Clone GOH B32 T37-40</strain>
    </source>
</reference>